<dbReference type="GO" id="GO:0006081">
    <property type="term" value="P:aldehyde metabolic process"/>
    <property type="evidence" value="ECO:0007669"/>
    <property type="project" value="InterPro"/>
</dbReference>
<dbReference type="Pfam" id="PF00171">
    <property type="entry name" value="Aldedh"/>
    <property type="match status" value="1"/>
</dbReference>
<dbReference type="CDD" id="cd07136">
    <property type="entry name" value="ALDH_YwdH-P39616"/>
    <property type="match status" value="1"/>
</dbReference>
<feature type="active site" evidence="5">
    <location>
        <position position="248"/>
    </location>
</feature>
<dbReference type="InterPro" id="IPR015590">
    <property type="entry name" value="Aldehyde_DH_dom"/>
</dbReference>
<evidence type="ECO:0000256" key="3">
    <source>
        <dbReference type="ARBA" id="ARBA00023027"/>
    </source>
</evidence>
<dbReference type="InterPro" id="IPR012394">
    <property type="entry name" value="Aldehyde_DH_NAD(P)"/>
</dbReference>
<feature type="active site" evidence="5 6">
    <location>
        <position position="214"/>
    </location>
</feature>
<dbReference type="PANTHER" id="PTHR43570:SF16">
    <property type="entry name" value="ALDEHYDE DEHYDROGENASE TYPE III, ISOFORM Q"/>
    <property type="match status" value="1"/>
</dbReference>
<evidence type="ECO:0000256" key="5">
    <source>
        <dbReference type="PIRSR" id="PIRSR036492-1"/>
    </source>
</evidence>
<dbReference type="PROSITE" id="PS00687">
    <property type="entry name" value="ALDEHYDE_DEHYDR_GLU"/>
    <property type="match status" value="1"/>
</dbReference>
<dbReference type="PANTHER" id="PTHR43570">
    <property type="entry name" value="ALDEHYDE DEHYDROGENASE"/>
    <property type="match status" value="1"/>
</dbReference>
<dbReference type="InterPro" id="IPR016162">
    <property type="entry name" value="Ald_DH_N"/>
</dbReference>
<dbReference type="GO" id="GO:0004029">
    <property type="term" value="F:aldehyde dehydrogenase (NAD+) activity"/>
    <property type="evidence" value="ECO:0007669"/>
    <property type="project" value="TreeGrafter"/>
</dbReference>
<organism evidence="9 10">
    <name type="scientific">Lachnoclostridium phytofermentans (strain ATCC 700394 / DSM 18823 / ISDg)</name>
    <name type="common">Clostridium phytofermentans</name>
    <dbReference type="NCBI Taxonomy" id="357809"/>
    <lineage>
        <taxon>Bacteria</taxon>
        <taxon>Bacillati</taxon>
        <taxon>Bacillota</taxon>
        <taxon>Clostridia</taxon>
        <taxon>Lachnospirales</taxon>
        <taxon>Lachnospiraceae</taxon>
    </lineage>
</organism>
<dbReference type="InterPro" id="IPR029510">
    <property type="entry name" value="Ald_DH_CS_GLU"/>
</dbReference>
<dbReference type="Gene3D" id="3.40.605.10">
    <property type="entry name" value="Aldehyde Dehydrogenase, Chain A, domain 1"/>
    <property type="match status" value="1"/>
</dbReference>
<dbReference type="FunFam" id="3.40.309.10:FF:000003">
    <property type="entry name" value="Aldehyde dehydrogenase"/>
    <property type="match status" value="1"/>
</dbReference>
<dbReference type="KEGG" id="cpy:Cphy_3041"/>
<comment type="similarity">
    <text evidence="1 4 7">Belongs to the aldehyde dehydrogenase family.</text>
</comment>
<dbReference type="RefSeq" id="WP_012201049.1">
    <property type="nucleotide sequence ID" value="NC_010001.1"/>
</dbReference>
<dbReference type="PIRSF" id="PIRSF036492">
    <property type="entry name" value="ALDH"/>
    <property type="match status" value="1"/>
</dbReference>
<dbReference type="Proteomes" id="UP000000370">
    <property type="component" value="Chromosome"/>
</dbReference>
<dbReference type="EMBL" id="CP000885">
    <property type="protein sequence ID" value="ABX43398.1"/>
    <property type="molecule type" value="Genomic_DNA"/>
</dbReference>
<keyword evidence="3" id="KW-0520">NAD</keyword>
<reference evidence="10" key="1">
    <citation type="submission" date="2007-11" db="EMBL/GenBank/DDBJ databases">
        <title>Complete genome sequence of Clostridium phytofermentans ISDg.</title>
        <authorList>
            <person name="Leschine S.B."/>
            <person name="Warnick T.A."/>
            <person name="Blanchard J.L."/>
            <person name="Schnell D.J."/>
            <person name="Petit E.L."/>
            <person name="LaTouf W.G."/>
            <person name="Copeland A."/>
            <person name="Lucas S."/>
            <person name="Lapidus A."/>
            <person name="Barry K."/>
            <person name="Glavina del Rio T."/>
            <person name="Dalin E."/>
            <person name="Tice H."/>
            <person name="Pitluck S."/>
            <person name="Kiss H."/>
            <person name="Brettin T."/>
            <person name="Bruce D."/>
            <person name="Detter J.C."/>
            <person name="Han C."/>
            <person name="Kuske C."/>
            <person name="Schmutz J."/>
            <person name="Larimer F."/>
            <person name="Land M."/>
            <person name="Hauser L."/>
            <person name="Kyrpides N."/>
            <person name="Kim E.A."/>
            <person name="Richardson P."/>
        </authorList>
    </citation>
    <scope>NUCLEOTIDE SEQUENCE [LARGE SCALE GENOMIC DNA]</scope>
    <source>
        <strain evidence="10">ATCC 700394 / DSM 18823 / ISDg</strain>
    </source>
</reference>
<keyword evidence="2 4" id="KW-0560">Oxidoreductase</keyword>
<dbReference type="OrthoDB" id="9762913at2"/>
<name>A9KQ86_LACP7</name>
<dbReference type="Gene3D" id="3.40.309.10">
    <property type="entry name" value="Aldehyde Dehydrogenase, Chain A, domain 2"/>
    <property type="match status" value="1"/>
</dbReference>
<dbReference type="FunFam" id="3.40.605.10:FF:000004">
    <property type="entry name" value="Aldehyde dehydrogenase"/>
    <property type="match status" value="1"/>
</dbReference>
<dbReference type="PROSITE" id="PS00070">
    <property type="entry name" value="ALDEHYDE_DEHYDR_CYS"/>
    <property type="match status" value="1"/>
</dbReference>
<protein>
    <recommendedName>
        <fullName evidence="4">Aldehyde dehydrogenase</fullName>
    </recommendedName>
</protein>
<dbReference type="HOGENOM" id="CLU_005391_3_1_9"/>
<evidence type="ECO:0000313" key="9">
    <source>
        <dbReference type="EMBL" id="ABX43398.1"/>
    </source>
</evidence>
<dbReference type="SUPFAM" id="SSF53720">
    <property type="entry name" value="ALDH-like"/>
    <property type="match status" value="1"/>
</dbReference>
<gene>
    <name evidence="9" type="ordered locus">Cphy_3041</name>
</gene>
<dbReference type="InterPro" id="IPR016160">
    <property type="entry name" value="Ald_DH_CS_CYS"/>
</dbReference>
<dbReference type="InterPro" id="IPR016161">
    <property type="entry name" value="Ald_DH/histidinol_DH"/>
</dbReference>
<accession>A9KQ86</accession>
<dbReference type="AlphaFoldDB" id="A9KQ86"/>
<proteinExistence type="inferred from homology"/>
<evidence type="ECO:0000259" key="8">
    <source>
        <dbReference type="Pfam" id="PF00171"/>
    </source>
</evidence>
<keyword evidence="10" id="KW-1185">Reference proteome</keyword>
<dbReference type="InterPro" id="IPR016163">
    <property type="entry name" value="Ald_DH_C"/>
</dbReference>
<dbReference type="STRING" id="357809.Cphy_3041"/>
<evidence type="ECO:0000256" key="4">
    <source>
        <dbReference type="PIRNR" id="PIRNR036492"/>
    </source>
</evidence>
<evidence type="ECO:0000313" key="10">
    <source>
        <dbReference type="Proteomes" id="UP000000370"/>
    </source>
</evidence>
<evidence type="ECO:0000256" key="6">
    <source>
        <dbReference type="PROSITE-ProRule" id="PRU10007"/>
    </source>
</evidence>
<evidence type="ECO:0000256" key="7">
    <source>
        <dbReference type="RuleBase" id="RU003345"/>
    </source>
</evidence>
<evidence type="ECO:0000256" key="2">
    <source>
        <dbReference type="ARBA" id="ARBA00023002"/>
    </source>
</evidence>
<dbReference type="GO" id="GO:0005737">
    <property type="term" value="C:cytoplasm"/>
    <property type="evidence" value="ECO:0007669"/>
    <property type="project" value="TreeGrafter"/>
</dbReference>
<sequence length="461" mass="51976">MSEIETGYQKLVTNQREFFRTGKTKQVDFRIQALKKLQSEIKNREAEIMEALKKDLNKSSFESYMTEIGMVLDEIRHCIAHVKKWSKPKSVKTPLAQFPSKSFTISEPYGVVLIMSPWNYPFQLCIEPLIGAITAGNCAVLKPSAYAAETSKVINTLIRACFPKEYVTVIEGGRKENQGLLATRFDYIFFTGGVEVGKIVMEAAAQFLTPVSLELGGKSPCIIEKSADINLAAKRVAFGKYLNAGQTCVAPDYVFVQKEVEEEFFKKLGLWVHKFFGEEPLKNENLPKIINEHHYHRLLSLLEGEDIVIGGKGQDNIRKIEPTVLKSVSTDSNIMQEEIFGPILPVLSYKTIEEVIEYVTAHEKPLACYLFTTNVQIEKKVLKHVSFGGGCVNDTIIHLATPYMGFGGVGASGMGSYHGFESFRTFSHTKSIVKKANWLDLPMRYHPYTEKNLKMIRKFLK</sequence>
<dbReference type="eggNOG" id="COG1012">
    <property type="taxonomic scope" value="Bacteria"/>
</dbReference>
<feature type="domain" description="Aldehyde dehydrogenase" evidence="8">
    <location>
        <begin position="10"/>
        <end position="432"/>
    </location>
</feature>
<evidence type="ECO:0000256" key="1">
    <source>
        <dbReference type="ARBA" id="ARBA00009986"/>
    </source>
</evidence>